<dbReference type="Gene3D" id="3.30.700.10">
    <property type="entry name" value="Glycoprotein, Type 4 Pilin"/>
    <property type="match status" value="1"/>
</dbReference>
<dbReference type="PANTHER" id="PTHR30093">
    <property type="entry name" value="GENERAL SECRETION PATHWAY PROTEIN G"/>
    <property type="match status" value="1"/>
</dbReference>
<evidence type="ECO:0000256" key="9">
    <source>
        <dbReference type="ARBA" id="ARBA00023136"/>
    </source>
</evidence>
<dbReference type="NCBIfam" id="TIGR02532">
    <property type="entry name" value="IV_pilin_GFxxxE"/>
    <property type="match status" value="1"/>
</dbReference>
<evidence type="ECO:0000256" key="11">
    <source>
        <dbReference type="SAM" id="Phobius"/>
    </source>
</evidence>
<sequence>MAITRRVLAKRKPHAQRKSQAGFTLLELMVVLVILGALIGLVAPNILGRSDEAKVSVAKTQIRNIMSALDLYKLDNGNYPSTSQGLQALVTKPSGFPEAKNWKDGGYMQKLPEDPWGNEFLYISPGADGQYDLLSLGSDGREGGDGDAADLSKADL</sequence>
<keyword evidence="8 11" id="KW-1133">Transmembrane helix</keyword>
<evidence type="ECO:0000256" key="4">
    <source>
        <dbReference type="ARBA" id="ARBA00022475"/>
    </source>
</evidence>
<comment type="subcellular location">
    <subcellularLocation>
        <location evidence="1">Cell inner membrane</location>
        <topology evidence="1">Single-pass membrane protein</topology>
    </subcellularLocation>
</comment>
<evidence type="ECO:0000256" key="10">
    <source>
        <dbReference type="SAM" id="MobiDB-lite"/>
    </source>
</evidence>
<proteinExistence type="inferred from homology"/>
<protein>
    <recommendedName>
        <fullName evidence="3">Type II secretion system core protein G</fullName>
    </recommendedName>
</protein>
<dbReference type="Proteomes" id="UP000315901">
    <property type="component" value="Unassembled WGS sequence"/>
</dbReference>
<dbReference type="Pfam" id="PF08334">
    <property type="entry name" value="T2SSG"/>
    <property type="match status" value="1"/>
</dbReference>
<dbReference type="InterPro" id="IPR013545">
    <property type="entry name" value="T2SS_protein-GspG_C"/>
</dbReference>
<evidence type="ECO:0000256" key="6">
    <source>
        <dbReference type="ARBA" id="ARBA00022519"/>
    </source>
</evidence>
<evidence type="ECO:0000313" key="14">
    <source>
        <dbReference type="Proteomes" id="UP000315901"/>
    </source>
</evidence>
<dbReference type="GO" id="GO:0015627">
    <property type="term" value="C:type II protein secretion system complex"/>
    <property type="evidence" value="ECO:0007669"/>
    <property type="project" value="InterPro"/>
</dbReference>
<evidence type="ECO:0000256" key="1">
    <source>
        <dbReference type="ARBA" id="ARBA00004377"/>
    </source>
</evidence>
<dbReference type="InterPro" id="IPR045584">
    <property type="entry name" value="Pilin-like"/>
</dbReference>
<evidence type="ECO:0000313" key="13">
    <source>
        <dbReference type="EMBL" id="TPE50300.1"/>
    </source>
</evidence>
<keyword evidence="14" id="KW-1185">Reference proteome</keyword>
<dbReference type="InterPro" id="IPR010054">
    <property type="entry name" value="Type2_sec_GspG"/>
</dbReference>
<gene>
    <name evidence="13" type="primary">gspG</name>
    <name evidence="13" type="ORF">FJM67_10655</name>
</gene>
<dbReference type="PANTHER" id="PTHR30093:SF44">
    <property type="entry name" value="TYPE II SECRETION SYSTEM CORE PROTEIN G"/>
    <property type="match status" value="1"/>
</dbReference>
<feature type="compositionally biased region" description="Basic and acidic residues" evidence="10">
    <location>
        <begin position="139"/>
        <end position="156"/>
    </location>
</feature>
<feature type="region of interest" description="Disordered" evidence="10">
    <location>
        <begin position="135"/>
        <end position="156"/>
    </location>
</feature>
<feature type="domain" description="Type II secretion system protein GspG C-terminal" evidence="12">
    <location>
        <begin position="45"/>
        <end position="152"/>
    </location>
</feature>
<dbReference type="AlphaFoldDB" id="A0A501WPN4"/>
<evidence type="ECO:0000256" key="7">
    <source>
        <dbReference type="ARBA" id="ARBA00022692"/>
    </source>
</evidence>
<dbReference type="OrthoDB" id="9795612at2"/>
<keyword evidence="9 11" id="KW-0472">Membrane</keyword>
<dbReference type="NCBIfam" id="TIGR01710">
    <property type="entry name" value="typeII_sec_gspG"/>
    <property type="match status" value="1"/>
</dbReference>
<dbReference type="InterPro" id="IPR000983">
    <property type="entry name" value="Bac_GSPG_pilin"/>
</dbReference>
<keyword evidence="4" id="KW-1003">Cell membrane</keyword>
<feature type="transmembrane region" description="Helical" evidence="11">
    <location>
        <begin position="21"/>
        <end position="43"/>
    </location>
</feature>
<dbReference type="RefSeq" id="WP_140589144.1">
    <property type="nucleotide sequence ID" value="NZ_VFRR01000020.1"/>
</dbReference>
<dbReference type="GO" id="GO:0015628">
    <property type="term" value="P:protein secretion by the type II secretion system"/>
    <property type="evidence" value="ECO:0007669"/>
    <property type="project" value="InterPro"/>
</dbReference>
<evidence type="ECO:0000256" key="5">
    <source>
        <dbReference type="ARBA" id="ARBA00022481"/>
    </source>
</evidence>
<keyword evidence="5" id="KW-0488">Methylation</keyword>
<keyword evidence="6" id="KW-0997">Cell inner membrane</keyword>
<comment type="similarity">
    <text evidence="2">Belongs to the GSP G family.</text>
</comment>
<dbReference type="PRINTS" id="PR00813">
    <property type="entry name" value="BCTERIALGSPG"/>
</dbReference>
<evidence type="ECO:0000256" key="2">
    <source>
        <dbReference type="ARBA" id="ARBA00009984"/>
    </source>
</evidence>
<dbReference type="GO" id="GO:0005886">
    <property type="term" value="C:plasma membrane"/>
    <property type="evidence" value="ECO:0007669"/>
    <property type="project" value="UniProtKB-SubCell"/>
</dbReference>
<keyword evidence="7 11" id="KW-0812">Transmembrane</keyword>
<comment type="caution">
    <text evidence="13">The sequence shown here is derived from an EMBL/GenBank/DDBJ whole genome shotgun (WGS) entry which is preliminary data.</text>
</comment>
<evidence type="ECO:0000256" key="8">
    <source>
        <dbReference type="ARBA" id="ARBA00022989"/>
    </source>
</evidence>
<dbReference type="InterPro" id="IPR012902">
    <property type="entry name" value="N_methyl_site"/>
</dbReference>
<dbReference type="Pfam" id="PF07963">
    <property type="entry name" value="N_methyl"/>
    <property type="match status" value="1"/>
</dbReference>
<dbReference type="PROSITE" id="PS00409">
    <property type="entry name" value="PROKAR_NTER_METHYL"/>
    <property type="match status" value="1"/>
</dbReference>
<name>A0A501WPN4_9GAMM</name>
<reference evidence="13 14" key="1">
    <citation type="submission" date="2019-06" db="EMBL/GenBank/DDBJ databases">
        <title>A novel bacterium of genus Marinomonas, isolated from coastal sand.</title>
        <authorList>
            <person name="Huang H."/>
            <person name="Mo K."/>
            <person name="Hu Y."/>
        </authorList>
    </citation>
    <scope>NUCLEOTIDE SEQUENCE [LARGE SCALE GENOMIC DNA]</scope>
    <source>
        <strain evidence="13 14">HB171799</strain>
    </source>
</reference>
<dbReference type="EMBL" id="VFRR01000020">
    <property type="protein sequence ID" value="TPE50300.1"/>
    <property type="molecule type" value="Genomic_DNA"/>
</dbReference>
<evidence type="ECO:0000259" key="12">
    <source>
        <dbReference type="Pfam" id="PF08334"/>
    </source>
</evidence>
<dbReference type="SUPFAM" id="SSF54523">
    <property type="entry name" value="Pili subunits"/>
    <property type="match status" value="1"/>
</dbReference>
<evidence type="ECO:0000256" key="3">
    <source>
        <dbReference type="ARBA" id="ARBA00020042"/>
    </source>
</evidence>
<organism evidence="13 14">
    <name type="scientific">Maribrevibacterium harenarium</name>
    <dbReference type="NCBI Taxonomy" id="2589817"/>
    <lineage>
        <taxon>Bacteria</taxon>
        <taxon>Pseudomonadati</taxon>
        <taxon>Pseudomonadota</taxon>
        <taxon>Gammaproteobacteria</taxon>
        <taxon>Oceanospirillales</taxon>
        <taxon>Oceanospirillaceae</taxon>
        <taxon>Maribrevibacterium</taxon>
    </lineage>
</organism>
<accession>A0A501WPN4</accession>